<accession>A0A398CS79</accession>
<dbReference type="EMBL" id="QXJM01000006">
    <property type="protein sequence ID" value="RIE05403.1"/>
    <property type="molecule type" value="Genomic_DNA"/>
</dbReference>
<dbReference type="Proteomes" id="UP000266340">
    <property type="component" value="Unassembled WGS sequence"/>
</dbReference>
<reference evidence="1 2" key="1">
    <citation type="submission" date="2018-09" db="EMBL/GenBank/DDBJ databases">
        <title>Cohnella cavernae sp. nov., isolated from a karst cave.</title>
        <authorList>
            <person name="Zhu H."/>
        </authorList>
    </citation>
    <scope>NUCLEOTIDE SEQUENCE [LARGE SCALE GENOMIC DNA]</scope>
    <source>
        <strain evidence="1 2">K2E09-144</strain>
    </source>
</reference>
<dbReference type="OrthoDB" id="9764149at2"/>
<sequence>MRMLTEMENEGKILLTRTDRYGVPERYELAAGRLQPIRRLRFPAAGEPDHPDVYIHANDLQSAMNGDT</sequence>
<keyword evidence="2" id="KW-1185">Reference proteome</keyword>
<evidence type="ECO:0000313" key="1">
    <source>
        <dbReference type="EMBL" id="RIE05403.1"/>
    </source>
</evidence>
<evidence type="ECO:0000313" key="2">
    <source>
        <dbReference type="Proteomes" id="UP000266340"/>
    </source>
</evidence>
<name>A0A398CS79_9BACL</name>
<gene>
    <name evidence="1" type="ORF">D3H35_00500</name>
</gene>
<feature type="non-terminal residue" evidence="1">
    <location>
        <position position="68"/>
    </location>
</feature>
<organism evidence="1 2">
    <name type="scientific">Cohnella faecalis</name>
    <dbReference type="NCBI Taxonomy" id="2315694"/>
    <lineage>
        <taxon>Bacteria</taxon>
        <taxon>Bacillati</taxon>
        <taxon>Bacillota</taxon>
        <taxon>Bacilli</taxon>
        <taxon>Bacillales</taxon>
        <taxon>Paenibacillaceae</taxon>
        <taxon>Cohnella</taxon>
    </lineage>
</organism>
<protein>
    <submittedName>
        <fullName evidence="1">Uncharacterized protein</fullName>
    </submittedName>
</protein>
<comment type="caution">
    <text evidence="1">The sequence shown here is derived from an EMBL/GenBank/DDBJ whole genome shotgun (WGS) entry which is preliminary data.</text>
</comment>
<dbReference type="AlphaFoldDB" id="A0A398CS79"/>
<proteinExistence type="predicted"/>